<keyword evidence="6" id="KW-1185">Reference proteome</keyword>
<dbReference type="InterPro" id="IPR008920">
    <property type="entry name" value="TF_FadR/GntR_C"/>
</dbReference>
<proteinExistence type="predicted"/>
<dbReference type="SMART" id="SM00895">
    <property type="entry name" value="FCD"/>
    <property type="match status" value="1"/>
</dbReference>
<dbReference type="Pfam" id="PF07729">
    <property type="entry name" value="FCD"/>
    <property type="match status" value="1"/>
</dbReference>
<dbReference type="AlphaFoldDB" id="A0A2V5LA48"/>
<dbReference type="Pfam" id="PF00392">
    <property type="entry name" value="GntR"/>
    <property type="match status" value="1"/>
</dbReference>
<dbReference type="SUPFAM" id="SSF46785">
    <property type="entry name" value="Winged helix' DNA-binding domain"/>
    <property type="match status" value="1"/>
</dbReference>
<evidence type="ECO:0000313" key="5">
    <source>
        <dbReference type="EMBL" id="PYI67642.1"/>
    </source>
</evidence>
<keyword evidence="3" id="KW-0804">Transcription</keyword>
<sequence length="224" mass="24905">MQVEIKKIAIDRVTLADAAYAQIAGGVLSQDLRPGTRLLMDELAEALGISRTPVREALHRLEMERVIEPHGRRGYVVRELSDSELDKQYEGRAAIEPYVLAEVARRGGSAAAFLRHAFEELVELPQTTAMEVFQVNKAIHRATVEALDNEFLLRMFDVNWQTGIGIRVWADILEKGQAVNFADSHRSLVEAAESGDADLARRVVQEHIYAGRGLHPLHGPHSAL</sequence>
<gene>
    <name evidence="5" type="ORF">CVV68_09390</name>
</gene>
<keyword evidence="2" id="KW-0238">DNA-binding</keyword>
<dbReference type="Proteomes" id="UP000247832">
    <property type="component" value="Unassembled WGS sequence"/>
</dbReference>
<dbReference type="InterPro" id="IPR000524">
    <property type="entry name" value="Tscrpt_reg_HTH_GntR"/>
</dbReference>
<protein>
    <recommendedName>
        <fullName evidence="4">HTH gntR-type domain-containing protein</fullName>
    </recommendedName>
</protein>
<accession>A0A2V5LA48</accession>
<evidence type="ECO:0000256" key="2">
    <source>
        <dbReference type="ARBA" id="ARBA00023125"/>
    </source>
</evidence>
<dbReference type="PROSITE" id="PS50949">
    <property type="entry name" value="HTH_GNTR"/>
    <property type="match status" value="1"/>
</dbReference>
<evidence type="ECO:0000313" key="6">
    <source>
        <dbReference type="Proteomes" id="UP000247832"/>
    </source>
</evidence>
<dbReference type="GO" id="GO:0003700">
    <property type="term" value="F:DNA-binding transcription factor activity"/>
    <property type="evidence" value="ECO:0007669"/>
    <property type="project" value="InterPro"/>
</dbReference>
<comment type="caution">
    <text evidence="5">The sequence shown here is derived from an EMBL/GenBank/DDBJ whole genome shotgun (WGS) entry which is preliminary data.</text>
</comment>
<keyword evidence="1" id="KW-0805">Transcription regulation</keyword>
<evidence type="ECO:0000259" key="4">
    <source>
        <dbReference type="PROSITE" id="PS50949"/>
    </source>
</evidence>
<dbReference type="OrthoDB" id="9816161at2"/>
<dbReference type="InterPro" id="IPR011711">
    <property type="entry name" value="GntR_C"/>
</dbReference>
<evidence type="ECO:0000256" key="1">
    <source>
        <dbReference type="ARBA" id="ARBA00023015"/>
    </source>
</evidence>
<dbReference type="PANTHER" id="PTHR43537:SF24">
    <property type="entry name" value="GLUCONATE OPERON TRANSCRIPTIONAL REPRESSOR"/>
    <property type="match status" value="1"/>
</dbReference>
<dbReference type="InterPro" id="IPR036390">
    <property type="entry name" value="WH_DNA-bd_sf"/>
</dbReference>
<dbReference type="Gene3D" id="1.20.120.530">
    <property type="entry name" value="GntR ligand-binding domain-like"/>
    <property type="match status" value="1"/>
</dbReference>
<organism evidence="5 6">
    <name type="scientific">Arthrobacter livingstonensis</name>
    <dbReference type="NCBI Taxonomy" id="670078"/>
    <lineage>
        <taxon>Bacteria</taxon>
        <taxon>Bacillati</taxon>
        <taxon>Actinomycetota</taxon>
        <taxon>Actinomycetes</taxon>
        <taxon>Micrococcales</taxon>
        <taxon>Micrococcaceae</taxon>
        <taxon>Arthrobacter</taxon>
    </lineage>
</organism>
<dbReference type="EMBL" id="QJVD01000008">
    <property type="protein sequence ID" value="PYI67642.1"/>
    <property type="molecule type" value="Genomic_DNA"/>
</dbReference>
<dbReference type="GO" id="GO:0003677">
    <property type="term" value="F:DNA binding"/>
    <property type="evidence" value="ECO:0007669"/>
    <property type="project" value="UniProtKB-KW"/>
</dbReference>
<dbReference type="InterPro" id="IPR036388">
    <property type="entry name" value="WH-like_DNA-bd_sf"/>
</dbReference>
<evidence type="ECO:0000256" key="3">
    <source>
        <dbReference type="ARBA" id="ARBA00023163"/>
    </source>
</evidence>
<name>A0A2V5LA48_9MICC</name>
<dbReference type="SUPFAM" id="SSF48008">
    <property type="entry name" value="GntR ligand-binding domain-like"/>
    <property type="match status" value="1"/>
</dbReference>
<dbReference type="PANTHER" id="PTHR43537">
    <property type="entry name" value="TRANSCRIPTIONAL REGULATOR, GNTR FAMILY"/>
    <property type="match status" value="1"/>
</dbReference>
<dbReference type="Gene3D" id="1.10.10.10">
    <property type="entry name" value="Winged helix-like DNA-binding domain superfamily/Winged helix DNA-binding domain"/>
    <property type="match status" value="1"/>
</dbReference>
<dbReference type="CDD" id="cd07377">
    <property type="entry name" value="WHTH_GntR"/>
    <property type="match status" value="1"/>
</dbReference>
<dbReference type="SMART" id="SM00345">
    <property type="entry name" value="HTH_GNTR"/>
    <property type="match status" value="1"/>
</dbReference>
<reference evidence="5 6" key="1">
    <citation type="submission" date="2018-05" db="EMBL/GenBank/DDBJ databases">
        <title>Genetic diversity of glacier-inhabiting Cryobacterium bacteria in China and description of Cryobacterium mengkeensis sp. nov. and Arthrobacter glacialis sp. nov.</title>
        <authorList>
            <person name="Liu Q."/>
            <person name="Xin Y.-H."/>
        </authorList>
    </citation>
    <scope>NUCLEOTIDE SEQUENCE [LARGE SCALE GENOMIC DNA]</scope>
    <source>
        <strain evidence="5 6">LI2</strain>
    </source>
</reference>
<feature type="domain" description="HTH gntR-type" evidence="4">
    <location>
        <begin position="13"/>
        <end position="80"/>
    </location>
</feature>